<dbReference type="AlphaFoldDB" id="A0A9D4QYV7"/>
<proteinExistence type="predicted"/>
<feature type="region of interest" description="Disordered" evidence="1">
    <location>
        <begin position="24"/>
        <end position="43"/>
    </location>
</feature>
<dbReference type="Proteomes" id="UP000828390">
    <property type="component" value="Unassembled WGS sequence"/>
</dbReference>
<feature type="compositionally biased region" description="Basic and acidic residues" evidence="1">
    <location>
        <begin position="24"/>
        <end position="39"/>
    </location>
</feature>
<evidence type="ECO:0000313" key="3">
    <source>
        <dbReference type="Proteomes" id="UP000828390"/>
    </source>
</evidence>
<name>A0A9D4QYV7_DREPO</name>
<sequence>MGTRLSTPNNFETIKRFKHVTGKDRHAIGNNRDSNENNRDGIIAPPGPIQTPAELWQCPGECRQSPVALQGSDAGIALMSAGGVTVYQDAAGLHRGSIGAVPATTGALLGLHRDKLIQDQVRTRIQPLSHGTLVTIVLFGLEFHFKERMDVKLAYLDNVKCQQPQDNARYASQAYPSLAAHCGANVCIGELQSAYWYTGVNTCYLMGSSLVLLWEARVLKENLICPTSEPNSHVQGVGI</sequence>
<evidence type="ECO:0000313" key="2">
    <source>
        <dbReference type="EMBL" id="KAH3847892.1"/>
    </source>
</evidence>
<evidence type="ECO:0000256" key="1">
    <source>
        <dbReference type="SAM" id="MobiDB-lite"/>
    </source>
</evidence>
<comment type="caution">
    <text evidence="2">The sequence shown here is derived from an EMBL/GenBank/DDBJ whole genome shotgun (WGS) entry which is preliminary data.</text>
</comment>
<keyword evidence="3" id="KW-1185">Reference proteome</keyword>
<reference evidence="2" key="1">
    <citation type="journal article" date="2019" name="bioRxiv">
        <title>The Genome of the Zebra Mussel, Dreissena polymorpha: A Resource for Invasive Species Research.</title>
        <authorList>
            <person name="McCartney M.A."/>
            <person name="Auch B."/>
            <person name="Kono T."/>
            <person name="Mallez S."/>
            <person name="Zhang Y."/>
            <person name="Obille A."/>
            <person name="Becker A."/>
            <person name="Abrahante J.E."/>
            <person name="Garbe J."/>
            <person name="Badalamenti J.P."/>
            <person name="Herman A."/>
            <person name="Mangelson H."/>
            <person name="Liachko I."/>
            <person name="Sullivan S."/>
            <person name="Sone E.D."/>
            <person name="Koren S."/>
            <person name="Silverstein K.A.T."/>
            <person name="Beckman K.B."/>
            <person name="Gohl D.M."/>
        </authorList>
    </citation>
    <scope>NUCLEOTIDE SEQUENCE</scope>
    <source>
        <strain evidence="2">Duluth1</strain>
        <tissue evidence="2">Whole animal</tissue>
    </source>
</reference>
<dbReference type="EMBL" id="JAIWYP010000003">
    <property type="protein sequence ID" value="KAH3847892.1"/>
    <property type="molecule type" value="Genomic_DNA"/>
</dbReference>
<gene>
    <name evidence="2" type="ORF">DPMN_090227</name>
</gene>
<organism evidence="2 3">
    <name type="scientific">Dreissena polymorpha</name>
    <name type="common">Zebra mussel</name>
    <name type="synonym">Mytilus polymorpha</name>
    <dbReference type="NCBI Taxonomy" id="45954"/>
    <lineage>
        <taxon>Eukaryota</taxon>
        <taxon>Metazoa</taxon>
        <taxon>Spiralia</taxon>
        <taxon>Lophotrochozoa</taxon>
        <taxon>Mollusca</taxon>
        <taxon>Bivalvia</taxon>
        <taxon>Autobranchia</taxon>
        <taxon>Heteroconchia</taxon>
        <taxon>Euheterodonta</taxon>
        <taxon>Imparidentia</taxon>
        <taxon>Neoheterodontei</taxon>
        <taxon>Myida</taxon>
        <taxon>Dreissenoidea</taxon>
        <taxon>Dreissenidae</taxon>
        <taxon>Dreissena</taxon>
    </lineage>
</organism>
<accession>A0A9D4QYV7</accession>
<reference evidence="2" key="2">
    <citation type="submission" date="2020-11" db="EMBL/GenBank/DDBJ databases">
        <authorList>
            <person name="McCartney M.A."/>
            <person name="Auch B."/>
            <person name="Kono T."/>
            <person name="Mallez S."/>
            <person name="Becker A."/>
            <person name="Gohl D.M."/>
            <person name="Silverstein K.A.T."/>
            <person name="Koren S."/>
            <person name="Bechman K.B."/>
            <person name="Herman A."/>
            <person name="Abrahante J.E."/>
            <person name="Garbe J."/>
        </authorList>
    </citation>
    <scope>NUCLEOTIDE SEQUENCE</scope>
    <source>
        <strain evidence="2">Duluth1</strain>
        <tissue evidence="2">Whole animal</tissue>
    </source>
</reference>
<protein>
    <submittedName>
        <fullName evidence="2">Uncharacterized protein</fullName>
    </submittedName>
</protein>